<proteinExistence type="predicted"/>
<accession>A0A6J5Q663</accession>
<protein>
    <recommendedName>
        <fullName evidence="1">Gp5/Type VI secretion system Vgr protein OB-fold domain-containing protein</fullName>
    </recommendedName>
</protein>
<dbReference type="Pfam" id="PF04717">
    <property type="entry name" value="Phage_base_V"/>
    <property type="match status" value="2"/>
</dbReference>
<name>A0A6J5Q663_9CAUD</name>
<organism evidence="3">
    <name type="scientific">uncultured Caudovirales phage</name>
    <dbReference type="NCBI Taxonomy" id="2100421"/>
    <lineage>
        <taxon>Viruses</taxon>
        <taxon>Duplodnaviria</taxon>
        <taxon>Heunggongvirae</taxon>
        <taxon>Uroviricota</taxon>
        <taxon>Caudoviricetes</taxon>
        <taxon>Peduoviridae</taxon>
        <taxon>Maltschvirus</taxon>
        <taxon>Maltschvirus maltsch</taxon>
    </lineage>
</organism>
<evidence type="ECO:0000313" key="2">
    <source>
        <dbReference type="EMBL" id="CAB4174347.1"/>
    </source>
</evidence>
<dbReference type="SUPFAM" id="SSF69255">
    <property type="entry name" value="gp5 N-terminal domain-like"/>
    <property type="match status" value="1"/>
</dbReference>
<sequence length="173" mass="18310">MTADKRYYGIYSGYVELNDDPDDLGRVTVIVPQVTGPGFSTGWARPCNPVTNTANHLDHLPHLASEVAALLTTHSDHSVSVSGTTGAASAGTAHTHAFSATQTLTHAAHAGTAGELTHPHVDITDPLDKDGSEIGLDAAEHTYHRVVPEVGQHVWVMYEGGDPNFPVWIGTAL</sequence>
<reference evidence="3" key="1">
    <citation type="submission" date="2020-05" db="EMBL/GenBank/DDBJ databases">
        <authorList>
            <person name="Chiriac C."/>
            <person name="Salcher M."/>
            <person name="Ghai R."/>
            <person name="Kavagutti S V."/>
        </authorList>
    </citation>
    <scope>NUCLEOTIDE SEQUENCE</scope>
</reference>
<dbReference type="EMBL" id="LR797127">
    <property type="protein sequence ID" value="CAB4188865.1"/>
    <property type="molecule type" value="Genomic_DNA"/>
</dbReference>
<evidence type="ECO:0000313" key="3">
    <source>
        <dbReference type="EMBL" id="CAB4179749.1"/>
    </source>
</evidence>
<dbReference type="EMBL" id="LR796984">
    <property type="protein sequence ID" value="CAB4179749.1"/>
    <property type="molecule type" value="Genomic_DNA"/>
</dbReference>
<dbReference type="InterPro" id="IPR006531">
    <property type="entry name" value="Gp5/Vgr_OB"/>
</dbReference>
<gene>
    <name evidence="3" type="ORF">UFOVP1035_31</name>
    <name evidence="4" type="ORF">UFOVP1181_137</name>
    <name evidence="2" type="ORF">UFOVP965_35</name>
</gene>
<evidence type="ECO:0000259" key="1">
    <source>
        <dbReference type="Pfam" id="PF04717"/>
    </source>
</evidence>
<feature type="domain" description="Gp5/Type VI secretion system Vgr protein OB-fold" evidence="1">
    <location>
        <begin position="139"/>
        <end position="171"/>
    </location>
</feature>
<feature type="domain" description="Gp5/Type VI secretion system Vgr protein OB-fold" evidence="1">
    <location>
        <begin position="11"/>
        <end position="54"/>
    </location>
</feature>
<evidence type="ECO:0000313" key="4">
    <source>
        <dbReference type="EMBL" id="CAB4188865.1"/>
    </source>
</evidence>
<dbReference type="EMBL" id="LR796920">
    <property type="protein sequence ID" value="CAB4174347.1"/>
    <property type="molecule type" value="Genomic_DNA"/>
</dbReference>